<evidence type="ECO:0000313" key="1">
    <source>
        <dbReference type="EMBL" id="JAD76265.1"/>
    </source>
</evidence>
<dbReference type="AlphaFoldDB" id="A0A0A9CSA3"/>
<dbReference type="EMBL" id="GBRH01221630">
    <property type="protein sequence ID" value="JAD76265.1"/>
    <property type="molecule type" value="Transcribed_RNA"/>
</dbReference>
<reference evidence="1" key="1">
    <citation type="submission" date="2014-09" db="EMBL/GenBank/DDBJ databases">
        <authorList>
            <person name="Magalhaes I.L.F."/>
            <person name="Oliveira U."/>
            <person name="Santos F.R."/>
            <person name="Vidigal T.H.D.A."/>
            <person name="Brescovit A.D."/>
            <person name="Santos A.J."/>
        </authorList>
    </citation>
    <scope>NUCLEOTIDE SEQUENCE</scope>
    <source>
        <tissue evidence="1">Shoot tissue taken approximately 20 cm above the soil surface</tissue>
    </source>
</reference>
<accession>A0A0A9CSA3</accession>
<organism evidence="1">
    <name type="scientific">Arundo donax</name>
    <name type="common">Giant reed</name>
    <name type="synonym">Donax arundinaceus</name>
    <dbReference type="NCBI Taxonomy" id="35708"/>
    <lineage>
        <taxon>Eukaryota</taxon>
        <taxon>Viridiplantae</taxon>
        <taxon>Streptophyta</taxon>
        <taxon>Embryophyta</taxon>
        <taxon>Tracheophyta</taxon>
        <taxon>Spermatophyta</taxon>
        <taxon>Magnoliopsida</taxon>
        <taxon>Liliopsida</taxon>
        <taxon>Poales</taxon>
        <taxon>Poaceae</taxon>
        <taxon>PACMAD clade</taxon>
        <taxon>Arundinoideae</taxon>
        <taxon>Arundineae</taxon>
        <taxon>Arundo</taxon>
    </lineage>
</organism>
<name>A0A0A9CSA3_ARUDO</name>
<reference evidence="1" key="2">
    <citation type="journal article" date="2015" name="Data Brief">
        <title>Shoot transcriptome of the giant reed, Arundo donax.</title>
        <authorList>
            <person name="Barrero R.A."/>
            <person name="Guerrero F.D."/>
            <person name="Moolhuijzen P."/>
            <person name="Goolsby J.A."/>
            <person name="Tidwell J."/>
            <person name="Bellgard S.E."/>
            <person name="Bellgard M.I."/>
        </authorList>
    </citation>
    <scope>NUCLEOTIDE SEQUENCE</scope>
    <source>
        <tissue evidence="1">Shoot tissue taken approximately 20 cm above the soil surface</tissue>
    </source>
</reference>
<protein>
    <submittedName>
        <fullName evidence="1">Uncharacterized protein</fullName>
    </submittedName>
</protein>
<sequence length="50" mass="5730">MLPVPGQMINNFHHLHHCNFHLHHHHHFAGFASSVPAFEKFGGLGRPLRI</sequence>
<proteinExistence type="predicted"/>